<protein>
    <recommendedName>
        <fullName evidence="3">Ankyrin repeats (3 copies)</fullName>
    </recommendedName>
</protein>
<name>A0A6F8T4Q0_9GAMM</name>
<dbReference type="SUPFAM" id="SSF48403">
    <property type="entry name" value="Ankyrin repeat"/>
    <property type="match status" value="1"/>
</dbReference>
<evidence type="ECO:0000313" key="2">
    <source>
        <dbReference type="Proteomes" id="UP000502894"/>
    </source>
</evidence>
<evidence type="ECO:0000313" key="1">
    <source>
        <dbReference type="EMBL" id="BCA95665.1"/>
    </source>
</evidence>
<dbReference type="PANTHER" id="PTHR46586">
    <property type="entry name" value="ANKYRIN REPEAT-CONTAINING PROTEIN"/>
    <property type="match status" value="1"/>
</dbReference>
<dbReference type="InterPro" id="IPR052050">
    <property type="entry name" value="SecEffector_AnkRepeat"/>
</dbReference>
<proteinExistence type="predicted"/>
<sequence length="1060" mass="119407">MDMSDPLVDLWHWIIRKEASFPKDSTNPIVIQKLEETIRALIQMIRIQKLVPLETKLAPSAASSSIKDIDNCLAFLNYCQTTLQSNRNETAYSLALRYFVEKEQATVWPEEKINAVFSHYLEQNKEDALELYTTHEDYFNEHTPGMKNIISNIEVTLELERFRELLRLENNLLGIIPLSTQLFAEPNQLAAFLLLLLERGISTEELIESHVLHTFLAYHITSLCSPESEIKQLYKVLGWYKTDELITQAHTTTASIANYHVAYSLTGEQQDISPPAPNALESSVTFTIDEQNFRNLHALFGDAFLTTALQFFRTNKNEGLAGLLRQTFDELMLKQTAQFINNTATTNPAWLETLAELLNAPLVIKLIDARFGAIFYLARYKPEVFARINDISALKAYIEDLLKSDTSIYEQLNQLTNLLQTFINNQGNKEAQALLYTSILDITLDNTRLHDSSIINFLSKNAGSYKELIRQRAQDFFDLLFNTIKNSTLLTNASKDVFIEVEDCWKENNSKFALLRAIDDQLSSSFPSDIYALYGFIVDMAVKKDGNFNLSQLLQSLLPPTIEPSNDEISMHERALFELMATIDDVSVREQCIVLLETTPRKQGQWLNTEYGGESVVSRAAAAGNVSAIHKFLEIGSIDSSIVSQALKTAAKDGYWNIVRSFCAMTTDSKPNREVVYEALKQASKSKDWDIVQFLCTMATDNKPDSEAVGEALDQASRTGHWDIVQFLGAISTDNKAYRMAVELALWEAARVGKWNVVQFLCDLTTSNKPDWNLVRFLRAMTTYNKPDSKAVGGALMQAAANGPLDIIQLLYTVITDNKPSSITVSSILKEASTTGHWDIVQFLCAMTMYKKPDSEAVGTALMQAVAHDRLDIVQSICTMVWDNKPTSKIVGKALKQAIIIGRLNIVQFFCAMTTDNKPDGKIVDEAEQTKLLFSLQDQITKYKINGQNLTDIHPKSYDGKRAIETADKLTQLTCSLFYQHSNAQEYKRLRKSFALTLNQAYDRMGSHGETEKTILDSVTKAATEASVIRRPLLTGTGFFKQTEIRTLEKSVNYLSLSPE</sequence>
<evidence type="ECO:0008006" key="3">
    <source>
        <dbReference type="Google" id="ProtNLM"/>
    </source>
</evidence>
<dbReference type="AlphaFoldDB" id="A0A6F8T4Q0"/>
<dbReference type="Gene3D" id="1.25.40.20">
    <property type="entry name" value="Ankyrin repeat-containing domain"/>
    <property type="match status" value="1"/>
</dbReference>
<dbReference type="EMBL" id="AP022839">
    <property type="protein sequence ID" value="BCA95665.1"/>
    <property type="molecule type" value="Genomic_DNA"/>
</dbReference>
<accession>A0A6F8T4Q0</accession>
<dbReference type="PANTHER" id="PTHR46586:SF3">
    <property type="entry name" value="ANKYRIN REPEAT-CONTAINING PROTEIN"/>
    <property type="match status" value="1"/>
</dbReference>
<dbReference type="KEGG" id="lant:TUM19329_20260"/>
<gene>
    <name evidence="1" type="ORF">TUM19329_20260</name>
</gene>
<dbReference type="Proteomes" id="UP000502894">
    <property type="component" value="Chromosome"/>
</dbReference>
<dbReference type="InterPro" id="IPR036770">
    <property type="entry name" value="Ankyrin_rpt-contain_sf"/>
</dbReference>
<reference evidence="1" key="1">
    <citation type="journal article" date="2020" name="Microbiol. Resour. Announc.">
        <title>Complete Genome Sequence of Novel Psychrotolerant Legionella Strain TUM19329, Isolated from Antarctic Lake Sediment.</title>
        <authorList>
            <person name="Shimada S."/>
            <person name="Nakai R."/>
            <person name="Aoki K."/>
            <person name="Shimoeda N."/>
            <person name="Ohno G."/>
            <person name="Miyazaki Y."/>
            <person name="Kudoh S."/>
            <person name="Imura S."/>
            <person name="Watanabe K."/>
            <person name="Ishii Y."/>
            <person name="Tateda K."/>
        </authorList>
    </citation>
    <scope>NUCLEOTIDE SEQUENCE [LARGE SCALE GENOMIC DNA]</scope>
    <source>
        <strain evidence="1">TUM19329</strain>
    </source>
</reference>
<organism evidence="1 2">
    <name type="scientific">Legionella antarctica</name>
    <dbReference type="NCBI Taxonomy" id="2708020"/>
    <lineage>
        <taxon>Bacteria</taxon>
        <taxon>Pseudomonadati</taxon>
        <taxon>Pseudomonadota</taxon>
        <taxon>Gammaproteobacteria</taxon>
        <taxon>Legionellales</taxon>
        <taxon>Legionellaceae</taxon>
        <taxon>Legionella</taxon>
    </lineage>
</organism>
<keyword evidence="2" id="KW-1185">Reference proteome</keyword>